<keyword evidence="3" id="KW-1185">Reference proteome</keyword>
<proteinExistence type="predicted"/>
<dbReference type="Proteomes" id="UP000324222">
    <property type="component" value="Unassembled WGS sequence"/>
</dbReference>
<organism evidence="2 3">
    <name type="scientific">Portunus trituberculatus</name>
    <name type="common">Swimming crab</name>
    <name type="synonym">Neptunus trituberculatus</name>
    <dbReference type="NCBI Taxonomy" id="210409"/>
    <lineage>
        <taxon>Eukaryota</taxon>
        <taxon>Metazoa</taxon>
        <taxon>Ecdysozoa</taxon>
        <taxon>Arthropoda</taxon>
        <taxon>Crustacea</taxon>
        <taxon>Multicrustacea</taxon>
        <taxon>Malacostraca</taxon>
        <taxon>Eumalacostraca</taxon>
        <taxon>Eucarida</taxon>
        <taxon>Decapoda</taxon>
        <taxon>Pleocyemata</taxon>
        <taxon>Brachyura</taxon>
        <taxon>Eubrachyura</taxon>
        <taxon>Portunoidea</taxon>
        <taxon>Portunidae</taxon>
        <taxon>Portuninae</taxon>
        <taxon>Portunus</taxon>
    </lineage>
</organism>
<accession>A0A5B7J984</accession>
<dbReference type="EMBL" id="VSRR010079501">
    <property type="protein sequence ID" value="MPC88964.1"/>
    <property type="molecule type" value="Genomic_DNA"/>
</dbReference>
<protein>
    <submittedName>
        <fullName evidence="2">Uncharacterized protein</fullName>
    </submittedName>
</protein>
<name>A0A5B7J984_PORTR</name>
<sequence length="105" mass="11900">MSLPVPRSYVLTPLKTGRYYTKDDGGTQPPTKPHWWLRPPTKQTGRDNNASFLHAATPRVDERTTGNVALNRLHFPQDNKLVVLHSHGLPSNKPITQERAQLPDR</sequence>
<evidence type="ECO:0000313" key="3">
    <source>
        <dbReference type="Proteomes" id="UP000324222"/>
    </source>
</evidence>
<evidence type="ECO:0000313" key="2">
    <source>
        <dbReference type="EMBL" id="MPC88964.1"/>
    </source>
</evidence>
<feature type="region of interest" description="Disordered" evidence="1">
    <location>
        <begin position="17"/>
        <end position="60"/>
    </location>
</feature>
<reference evidence="2 3" key="1">
    <citation type="submission" date="2019-05" db="EMBL/GenBank/DDBJ databases">
        <title>Another draft genome of Portunus trituberculatus and its Hox gene families provides insights of decapod evolution.</title>
        <authorList>
            <person name="Jeong J.-H."/>
            <person name="Song I."/>
            <person name="Kim S."/>
            <person name="Choi T."/>
            <person name="Kim D."/>
            <person name="Ryu S."/>
            <person name="Kim W."/>
        </authorList>
    </citation>
    <scope>NUCLEOTIDE SEQUENCE [LARGE SCALE GENOMIC DNA]</scope>
    <source>
        <tissue evidence="2">Muscle</tissue>
    </source>
</reference>
<gene>
    <name evidence="2" type="ORF">E2C01_083891</name>
</gene>
<dbReference type="AlphaFoldDB" id="A0A5B7J984"/>
<comment type="caution">
    <text evidence="2">The sequence shown here is derived from an EMBL/GenBank/DDBJ whole genome shotgun (WGS) entry which is preliminary data.</text>
</comment>
<evidence type="ECO:0000256" key="1">
    <source>
        <dbReference type="SAM" id="MobiDB-lite"/>
    </source>
</evidence>
<feature type="compositionally biased region" description="Polar residues" evidence="1">
    <location>
        <begin position="41"/>
        <end position="51"/>
    </location>
</feature>